<dbReference type="PROSITE" id="PS51257">
    <property type="entry name" value="PROKAR_LIPOPROTEIN"/>
    <property type="match status" value="1"/>
</dbReference>
<keyword evidence="5 11" id="KW-0378">Hydrolase</keyword>
<organism evidence="14 15">
    <name type="scientific">Alteriqipengyuania lutimaris</name>
    <dbReference type="NCBI Taxonomy" id="1538146"/>
    <lineage>
        <taxon>Bacteria</taxon>
        <taxon>Pseudomonadati</taxon>
        <taxon>Pseudomonadota</taxon>
        <taxon>Alphaproteobacteria</taxon>
        <taxon>Sphingomonadales</taxon>
        <taxon>Erythrobacteraceae</taxon>
        <taxon>Alteriqipengyuania</taxon>
    </lineage>
</organism>
<sequence>MLFRTTASIAAALSLAACATAPEADAPPAPVAALPPSAGVVASADPRATVAGEAMLEKGGNAVDAALATMIALTVVEPQSSGIGGGGFILLGQPDGTVQSYDGRETAPAGATPAWFLDEEGKPLPGREATISGLSVGVPGNIAVAAKLHAEHGKLPWSALFQPAIGLARDGFVLNARLHSSLEGQVERAGHTAQGRALFYTADGSPKPVGTRIVQPELAQTLAQISARGPEVFYGGAFAEGLAATVAAETPREPAMTAADIAAYGAKLRDPVCGDYRGYKVCGMGPPSSGGIAVIGILEQLERFDLAALGPRSVQAWHLFVEAQRLAYADRAIYTGDADFVDVPTQGLIDPAYLASRAELIDPQQRSAQVEPGTPPGAPEPTPAGEAYPESGTTHFVTVGADGTMVSYTSTIEGAFGSGLRFGGFYLNNELTDFDFAPVQDGTLSANRVQGGKRPRSSMSPTVIYDREGEPFLALGAAGGTTIPIQTARAIIGVIDFGLSLEDALALPMVMGFGDRLIVEEGSWLADAKDQWQALGHANVSTSDFLFRTNGALRTPDGWVAAYDPRLDGLAYDRHEDTMLLPSGNLP</sequence>
<comment type="catalytic activity">
    <reaction evidence="1 11">
        <text>an S-substituted glutathione + H2O = an S-substituted L-cysteinylglycine + L-glutamate</text>
        <dbReference type="Rhea" id="RHEA:59468"/>
        <dbReference type="ChEBI" id="CHEBI:15377"/>
        <dbReference type="ChEBI" id="CHEBI:29985"/>
        <dbReference type="ChEBI" id="CHEBI:90779"/>
        <dbReference type="ChEBI" id="CHEBI:143103"/>
        <dbReference type="EC" id="3.4.19.13"/>
    </reaction>
</comment>
<evidence type="ECO:0000256" key="9">
    <source>
        <dbReference type="PIRSR" id="PIRSR600101-1"/>
    </source>
</evidence>
<evidence type="ECO:0000256" key="3">
    <source>
        <dbReference type="ARBA" id="ARBA00009381"/>
    </source>
</evidence>
<dbReference type="InterPro" id="IPR043137">
    <property type="entry name" value="GGT_ssub_C"/>
</dbReference>
<keyword evidence="7 11" id="KW-0012">Acyltransferase</keyword>
<feature type="signal peptide" evidence="13">
    <location>
        <begin position="1"/>
        <end position="26"/>
    </location>
</feature>
<dbReference type="GO" id="GO:0006750">
    <property type="term" value="P:glutathione biosynthetic process"/>
    <property type="evidence" value="ECO:0007669"/>
    <property type="project" value="UniProtKB-KW"/>
</dbReference>
<dbReference type="NCBIfam" id="TIGR00066">
    <property type="entry name" value="g_glut_trans"/>
    <property type="match status" value="1"/>
</dbReference>
<keyword evidence="11" id="KW-0317">Glutathione biosynthesis</keyword>
<dbReference type="AlphaFoldDB" id="A0A395LIP9"/>
<comment type="caution">
    <text evidence="14">The sequence shown here is derived from an EMBL/GenBank/DDBJ whole genome shotgun (WGS) entry which is preliminary data.</text>
</comment>
<protein>
    <recommendedName>
        <fullName evidence="11">Glutathione hydrolase proenzyme</fullName>
        <ecNumber evidence="11">2.3.2.2</ecNumber>
        <ecNumber evidence="11">3.4.19.13</ecNumber>
    </recommendedName>
    <component>
        <recommendedName>
            <fullName evidence="11">Glutathione hydrolase large chain</fullName>
        </recommendedName>
    </component>
    <component>
        <recommendedName>
            <fullName evidence="11">Glutathione hydrolase small chain</fullName>
        </recommendedName>
    </component>
</protein>
<dbReference type="EC" id="2.3.2.2" evidence="11"/>
<feature type="binding site" evidence="10">
    <location>
        <position position="433"/>
    </location>
    <ligand>
        <name>L-glutamate</name>
        <dbReference type="ChEBI" id="CHEBI:29985"/>
    </ligand>
</feature>
<dbReference type="Pfam" id="PF01019">
    <property type="entry name" value="G_glu_transpept"/>
    <property type="match status" value="1"/>
</dbReference>
<dbReference type="InterPro" id="IPR043138">
    <property type="entry name" value="GGT_lsub"/>
</dbReference>
<accession>A0A395LIP9</accession>
<dbReference type="Gene3D" id="3.60.20.40">
    <property type="match status" value="1"/>
</dbReference>
<proteinExistence type="inferred from homology"/>
<comment type="pathway">
    <text evidence="11">Sulfur metabolism; glutathione metabolism.</text>
</comment>
<dbReference type="SUPFAM" id="SSF56235">
    <property type="entry name" value="N-terminal nucleophile aminohydrolases (Ntn hydrolases)"/>
    <property type="match status" value="1"/>
</dbReference>
<evidence type="ECO:0000256" key="6">
    <source>
        <dbReference type="ARBA" id="ARBA00023145"/>
    </source>
</evidence>
<feature type="region of interest" description="Disordered" evidence="12">
    <location>
        <begin position="364"/>
        <end position="394"/>
    </location>
</feature>
<dbReference type="RefSeq" id="WP_115491020.1">
    <property type="nucleotide sequence ID" value="NZ_JACHWW010000001.1"/>
</dbReference>
<comment type="PTM">
    <text evidence="11">Cleaved by autocatalysis into a large and a small subunit.</text>
</comment>
<keyword evidence="4 11" id="KW-0808">Transferase</keyword>
<gene>
    <name evidence="14" type="primary">ggt</name>
    <name evidence="14" type="ORF">DL238_03685</name>
</gene>
<feature type="compositionally biased region" description="Pro residues" evidence="12">
    <location>
        <begin position="373"/>
        <end position="382"/>
    </location>
</feature>
<evidence type="ECO:0000313" key="15">
    <source>
        <dbReference type="Proteomes" id="UP000254101"/>
    </source>
</evidence>
<feature type="binding site" evidence="10">
    <location>
        <begin position="457"/>
        <end position="458"/>
    </location>
    <ligand>
        <name>L-glutamate</name>
        <dbReference type="ChEBI" id="CHEBI:29985"/>
    </ligand>
</feature>
<dbReference type="PANTHER" id="PTHR43199">
    <property type="entry name" value="GLUTATHIONE HYDROLASE"/>
    <property type="match status" value="1"/>
</dbReference>
<dbReference type="PRINTS" id="PR01210">
    <property type="entry name" value="GGTRANSPTASE"/>
</dbReference>
<evidence type="ECO:0000256" key="7">
    <source>
        <dbReference type="ARBA" id="ARBA00023315"/>
    </source>
</evidence>
<dbReference type="EC" id="3.4.19.13" evidence="11"/>
<dbReference type="OrthoDB" id="9781342at2"/>
<keyword evidence="15" id="KW-1185">Reference proteome</keyword>
<dbReference type="PANTHER" id="PTHR43199:SF1">
    <property type="entry name" value="GLUTATHIONE HYDROLASE PROENZYME"/>
    <property type="match status" value="1"/>
</dbReference>
<keyword evidence="13" id="KW-0732">Signal</keyword>
<dbReference type="InterPro" id="IPR029055">
    <property type="entry name" value="Ntn_hydrolases_N"/>
</dbReference>
<evidence type="ECO:0000256" key="13">
    <source>
        <dbReference type="SAM" id="SignalP"/>
    </source>
</evidence>
<dbReference type="UniPathway" id="UPA00204"/>
<dbReference type="Gene3D" id="1.10.246.130">
    <property type="match status" value="1"/>
</dbReference>
<dbReference type="GO" id="GO:0006751">
    <property type="term" value="P:glutathione catabolic process"/>
    <property type="evidence" value="ECO:0007669"/>
    <property type="project" value="UniProtKB-UniRule"/>
</dbReference>
<dbReference type="GO" id="GO:0036374">
    <property type="term" value="F:glutathione hydrolase activity"/>
    <property type="evidence" value="ECO:0007669"/>
    <property type="project" value="UniProtKB-UniRule"/>
</dbReference>
<evidence type="ECO:0000313" key="14">
    <source>
        <dbReference type="EMBL" id="RDS76798.1"/>
    </source>
</evidence>
<comment type="catalytic activity">
    <reaction evidence="2 11">
        <text>glutathione + H2O = L-cysteinylglycine + L-glutamate</text>
        <dbReference type="Rhea" id="RHEA:28807"/>
        <dbReference type="ChEBI" id="CHEBI:15377"/>
        <dbReference type="ChEBI" id="CHEBI:29985"/>
        <dbReference type="ChEBI" id="CHEBI:57925"/>
        <dbReference type="ChEBI" id="CHEBI:61694"/>
        <dbReference type="EC" id="3.4.19.13"/>
    </reaction>
</comment>
<dbReference type="InterPro" id="IPR051792">
    <property type="entry name" value="GGT_bact"/>
</dbReference>
<comment type="catalytic activity">
    <reaction evidence="8 11">
        <text>an N-terminal (5-L-glutamyl)-[peptide] + an alpha-amino acid = 5-L-glutamyl amino acid + an N-terminal L-alpha-aminoacyl-[peptide]</text>
        <dbReference type="Rhea" id="RHEA:23904"/>
        <dbReference type="Rhea" id="RHEA-COMP:9780"/>
        <dbReference type="Rhea" id="RHEA-COMP:9795"/>
        <dbReference type="ChEBI" id="CHEBI:77644"/>
        <dbReference type="ChEBI" id="CHEBI:78597"/>
        <dbReference type="ChEBI" id="CHEBI:78599"/>
        <dbReference type="ChEBI" id="CHEBI:78608"/>
        <dbReference type="EC" id="2.3.2.2"/>
    </reaction>
</comment>
<evidence type="ECO:0000256" key="5">
    <source>
        <dbReference type="ARBA" id="ARBA00022801"/>
    </source>
</evidence>
<feature type="binding site" evidence="10">
    <location>
        <position position="480"/>
    </location>
    <ligand>
        <name>L-glutamate</name>
        <dbReference type="ChEBI" id="CHEBI:29985"/>
    </ligand>
</feature>
<evidence type="ECO:0000256" key="1">
    <source>
        <dbReference type="ARBA" id="ARBA00001049"/>
    </source>
</evidence>
<feature type="active site" description="Nucleophile" evidence="9">
    <location>
        <position position="393"/>
    </location>
</feature>
<evidence type="ECO:0000256" key="11">
    <source>
        <dbReference type="RuleBase" id="RU368036"/>
    </source>
</evidence>
<dbReference type="EMBL" id="QRBB01000001">
    <property type="protein sequence ID" value="RDS76798.1"/>
    <property type="molecule type" value="Genomic_DNA"/>
</dbReference>
<evidence type="ECO:0000256" key="2">
    <source>
        <dbReference type="ARBA" id="ARBA00001089"/>
    </source>
</evidence>
<evidence type="ECO:0000256" key="8">
    <source>
        <dbReference type="ARBA" id="ARBA00047417"/>
    </source>
</evidence>
<name>A0A395LIP9_9SPHN</name>
<comment type="subunit">
    <text evidence="11">This enzyme consists of two polypeptide chains, which are synthesized in precursor form from a single polypeptide.</text>
</comment>
<feature type="binding site" evidence="10">
    <location>
        <position position="104"/>
    </location>
    <ligand>
        <name>L-glutamate</name>
        <dbReference type="ChEBI" id="CHEBI:29985"/>
    </ligand>
</feature>
<evidence type="ECO:0000256" key="12">
    <source>
        <dbReference type="SAM" id="MobiDB-lite"/>
    </source>
</evidence>
<dbReference type="GO" id="GO:0103068">
    <property type="term" value="F:leukotriene C4 gamma-glutamyl transferase activity"/>
    <property type="evidence" value="ECO:0007669"/>
    <property type="project" value="UniProtKB-EC"/>
</dbReference>
<evidence type="ECO:0000256" key="4">
    <source>
        <dbReference type="ARBA" id="ARBA00022679"/>
    </source>
</evidence>
<feature type="chain" id="PRO_5017396171" description="Glutathione hydrolase proenzyme" evidence="13">
    <location>
        <begin position="27"/>
        <end position="587"/>
    </location>
</feature>
<keyword evidence="6 11" id="KW-0865">Zymogen</keyword>
<evidence type="ECO:0000256" key="10">
    <source>
        <dbReference type="PIRSR" id="PIRSR600101-2"/>
    </source>
</evidence>
<reference evidence="14 15" key="1">
    <citation type="submission" date="2018-07" db="EMBL/GenBank/DDBJ databases">
        <title>Erythrobacter nanhaiensis sp. nov., a novel member of the genus Erythrobacter isolated from the South China Sea.</title>
        <authorList>
            <person name="Chen X."/>
            <person name="Liu J."/>
        </authorList>
    </citation>
    <scope>NUCLEOTIDE SEQUENCE [LARGE SCALE GENOMIC DNA]</scope>
    <source>
        <strain evidence="14 15">S-5</strain>
    </source>
</reference>
<dbReference type="InterPro" id="IPR000101">
    <property type="entry name" value="GGT_peptidase"/>
</dbReference>
<dbReference type="Proteomes" id="UP000254101">
    <property type="component" value="Unassembled WGS sequence"/>
</dbReference>
<comment type="similarity">
    <text evidence="3 11">Belongs to the gamma-glutamyltransferase family.</text>
</comment>